<reference evidence="1" key="1">
    <citation type="submission" date="2021-09" db="EMBL/GenBank/DDBJ databases">
        <authorList>
            <consortium name="AG Swart"/>
            <person name="Singh M."/>
            <person name="Singh A."/>
            <person name="Seah K."/>
            <person name="Emmerich C."/>
        </authorList>
    </citation>
    <scope>NUCLEOTIDE SEQUENCE</scope>
    <source>
        <strain evidence="1">ATCC30299</strain>
    </source>
</reference>
<dbReference type="EMBL" id="CAJZBQ010000038">
    <property type="protein sequence ID" value="CAG9325475.1"/>
    <property type="molecule type" value="Genomic_DNA"/>
</dbReference>
<name>A0AAU9JLV1_9CILI</name>
<evidence type="ECO:0000313" key="2">
    <source>
        <dbReference type="Proteomes" id="UP001162131"/>
    </source>
</evidence>
<gene>
    <name evidence="1" type="ORF">BSTOLATCC_MIC38728</name>
</gene>
<proteinExistence type="predicted"/>
<accession>A0AAU9JLV1</accession>
<dbReference type="AlphaFoldDB" id="A0AAU9JLV1"/>
<comment type="caution">
    <text evidence="1">The sequence shown here is derived from an EMBL/GenBank/DDBJ whole genome shotgun (WGS) entry which is preliminary data.</text>
</comment>
<keyword evidence="2" id="KW-1185">Reference proteome</keyword>
<sequence length="81" mass="9764">MDHTEQLTHEHKELSQKFLFARLETYNFYNRDPSPVMKTRDRHQPCRGEIRKAQESISHIHNCKSEDFMNPAFTQIKLYRG</sequence>
<dbReference type="Proteomes" id="UP001162131">
    <property type="component" value="Unassembled WGS sequence"/>
</dbReference>
<protein>
    <submittedName>
        <fullName evidence="1">Uncharacterized protein</fullName>
    </submittedName>
</protein>
<organism evidence="1 2">
    <name type="scientific">Blepharisma stoltei</name>
    <dbReference type="NCBI Taxonomy" id="1481888"/>
    <lineage>
        <taxon>Eukaryota</taxon>
        <taxon>Sar</taxon>
        <taxon>Alveolata</taxon>
        <taxon>Ciliophora</taxon>
        <taxon>Postciliodesmatophora</taxon>
        <taxon>Heterotrichea</taxon>
        <taxon>Heterotrichida</taxon>
        <taxon>Blepharismidae</taxon>
        <taxon>Blepharisma</taxon>
    </lineage>
</organism>
<evidence type="ECO:0000313" key="1">
    <source>
        <dbReference type="EMBL" id="CAG9325475.1"/>
    </source>
</evidence>